<comment type="subcellular location">
    <subcellularLocation>
        <location evidence="2">Endoplasmic reticulum membrane</location>
        <topology evidence="2">Single-pass type II membrane protein</topology>
    </subcellularLocation>
    <subcellularLocation>
        <location evidence="1">Golgi apparatus membrane</location>
        <topology evidence="1">Single-pass type II membrane protein</topology>
    </subcellularLocation>
</comment>
<keyword evidence="3" id="KW-0328">Glycosyltransferase</keyword>
<evidence type="ECO:0000256" key="14">
    <source>
        <dbReference type="ARBA" id="ARBA00042865"/>
    </source>
</evidence>
<sequence>MTTYLILSHQPLPHIAAHAARHPQAHYYIHHDAQSPRLTGSLTTLPNVHLISHRIRINWGGFTMIEATLALIQAALANPDTRHYHLISGSCAMLQSPQTLAAQCQTQPENTLWLCSQPSPHLRYRTRFNAPHADTAWQRSLPGKILTRSLKIADRILPSRQICLAGSQWFSANRAALKLLFDHSLGDNAALFEKKLVPDEHFFQHIAHQLSGSLNHINDNRRLIRFQDRANHPDTLSLDDLWAAKKNGAWFARKVSAENQMRWLEYEQDV</sequence>
<evidence type="ECO:0000256" key="2">
    <source>
        <dbReference type="ARBA" id="ARBA00004648"/>
    </source>
</evidence>
<dbReference type="Proteomes" id="UP000614058">
    <property type="component" value="Unassembled WGS sequence"/>
</dbReference>
<dbReference type="EMBL" id="JAEHNZ010000003">
    <property type="protein sequence ID" value="MBK0396800.1"/>
    <property type="molecule type" value="Genomic_DNA"/>
</dbReference>
<evidence type="ECO:0000256" key="8">
    <source>
        <dbReference type="ARBA" id="ARBA00022968"/>
    </source>
</evidence>
<keyword evidence="4" id="KW-0808">Transferase</keyword>
<keyword evidence="10" id="KW-0333">Golgi apparatus</keyword>
<evidence type="ECO:0000256" key="7">
    <source>
        <dbReference type="ARBA" id="ARBA00022824"/>
    </source>
</evidence>
<evidence type="ECO:0000256" key="9">
    <source>
        <dbReference type="ARBA" id="ARBA00022989"/>
    </source>
</evidence>
<evidence type="ECO:0000313" key="16">
    <source>
        <dbReference type="Proteomes" id="UP000614058"/>
    </source>
</evidence>
<reference evidence="15 16" key="1">
    <citation type="journal article" date="2021" name="Pathogens">
        <title>Isolation and Characterization of Kingella bonacorsii sp. nov., A Novel Kingella Species Detected in a Stable Periodontitis Subject.</title>
        <authorList>
            <person name="Antezack A."/>
            <person name="Boxberger M."/>
            <person name="Rolland C."/>
            <person name="Monnet-Corti V."/>
            <person name="La Scola B."/>
        </authorList>
    </citation>
    <scope>NUCLEOTIDE SEQUENCE [LARGE SCALE GENOMIC DNA]</scope>
    <source>
        <strain evidence="15 16">Marseille-Q4569</strain>
    </source>
</reference>
<evidence type="ECO:0000256" key="10">
    <source>
        <dbReference type="ARBA" id="ARBA00023034"/>
    </source>
</evidence>
<evidence type="ECO:0000256" key="12">
    <source>
        <dbReference type="ARBA" id="ARBA00023157"/>
    </source>
</evidence>
<keyword evidence="12" id="KW-1015">Disulfide bond</keyword>
<organism evidence="15 16">
    <name type="scientific">Kingella bonacorsii</name>
    <dbReference type="NCBI Taxonomy" id="2796361"/>
    <lineage>
        <taxon>Bacteria</taxon>
        <taxon>Pseudomonadati</taxon>
        <taxon>Pseudomonadota</taxon>
        <taxon>Betaproteobacteria</taxon>
        <taxon>Neisseriales</taxon>
        <taxon>Neisseriaceae</taxon>
        <taxon>Kingella</taxon>
    </lineage>
</organism>
<evidence type="ECO:0000256" key="3">
    <source>
        <dbReference type="ARBA" id="ARBA00022676"/>
    </source>
</evidence>
<keyword evidence="13" id="KW-0325">Glycoprotein</keyword>
<evidence type="ECO:0000256" key="11">
    <source>
        <dbReference type="ARBA" id="ARBA00023136"/>
    </source>
</evidence>
<keyword evidence="7" id="KW-0256">Endoplasmic reticulum</keyword>
<dbReference type="Pfam" id="PF02485">
    <property type="entry name" value="Branch"/>
    <property type="match status" value="1"/>
</dbReference>
<comment type="caution">
    <text evidence="15">The sequence shown here is derived from an EMBL/GenBank/DDBJ whole genome shotgun (WGS) entry which is preliminary data.</text>
</comment>
<proteinExistence type="predicted"/>
<evidence type="ECO:0000256" key="6">
    <source>
        <dbReference type="ARBA" id="ARBA00022723"/>
    </source>
</evidence>
<evidence type="ECO:0000256" key="13">
    <source>
        <dbReference type="ARBA" id="ARBA00023180"/>
    </source>
</evidence>
<dbReference type="InterPro" id="IPR043538">
    <property type="entry name" value="XYLT"/>
</dbReference>
<gene>
    <name evidence="15" type="ORF">JDW22_09505</name>
</gene>
<evidence type="ECO:0000256" key="1">
    <source>
        <dbReference type="ARBA" id="ARBA00004323"/>
    </source>
</evidence>
<dbReference type="InterPro" id="IPR003406">
    <property type="entry name" value="Glyco_trans_14"/>
</dbReference>
<accession>A0ABS1BU25</accession>
<dbReference type="RefSeq" id="WP_200522861.1">
    <property type="nucleotide sequence ID" value="NZ_JAEHNZ010000003.1"/>
</dbReference>
<protein>
    <recommendedName>
        <fullName evidence="14">Peptide O-xylosyltransferase</fullName>
    </recommendedName>
</protein>
<keyword evidence="8" id="KW-0735">Signal-anchor</keyword>
<keyword evidence="6" id="KW-0479">Metal-binding</keyword>
<keyword evidence="9" id="KW-1133">Transmembrane helix</keyword>
<keyword evidence="11" id="KW-0472">Membrane</keyword>
<keyword evidence="16" id="KW-1185">Reference proteome</keyword>
<evidence type="ECO:0000256" key="4">
    <source>
        <dbReference type="ARBA" id="ARBA00022679"/>
    </source>
</evidence>
<dbReference type="PANTHER" id="PTHR46025:SF3">
    <property type="entry name" value="XYLOSYLTRANSFERASE OXT"/>
    <property type="match status" value="1"/>
</dbReference>
<dbReference type="PANTHER" id="PTHR46025">
    <property type="entry name" value="XYLOSYLTRANSFERASE OXT"/>
    <property type="match status" value="1"/>
</dbReference>
<evidence type="ECO:0000256" key="5">
    <source>
        <dbReference type="ARBA" id="ARBA00022692"/>
    </source>
</evidence>
<keyword evidence="5" id="KW-0812">Transmembrane</keyword>
<name>A0ABS1BU25_9NEIS</name>
<evidence type="ECO:0000313" key="15">
    <source>
        <dbReference type="EMBL" id="MBK0396800.1"/>
    </source>
</evidence>